<sequence length="79" mass="8992">MLIIELIINAIENGKINAAEGLIREALDRGIAPTIILEQGIRHSIPVMLEHYNEVLDSEKKQMMQKLQDDFYVKSERGS</sequence>
<dbReference type="AlphaFoldDB" id="A0A1M5ZCR2"/>
<proteinExistence type="predicted"/>
<evidence type="ECO:0000313" key="2">
    <source>
        <dbReference type="Proteomes" id="UP000183995"/>
    </source>
</evidence>
<name>A0A1M5ZCR2_9FIRM</name>
<dbReference type="EMBL" id="FQXV01000017">
    <property type="protein sequence ID" value="SHI22000.1"/>
    <property type="molecule type" value="Genomic_DNA"/>
</dbReference>
<gene>
    <name evidence="1" type="ORF">SAMN02745823_03534</name>
</gene>
<keyword evidence="2" id="KW-1185">Reference proteome</keyword>
<dbReference type="OrthoDB" id="9803687at2"/>
<accession>A0A1M5ZCR2</accession>
<dbReference type="Proteomes" id="UP000183995">
    <property type="component" value="Unassembled WGS sequence"/>
</dbReference>
<protein>
    <submittedName>
        <fullName evidence="1">Uncharacterized protein</fullName>
    </submittedName>
</protein>
<dbReference type="RefSeq" id="WP_073082192.1">
    <property type="nucleotide sequence ID" value="NZ_FQXV01000017.1"/>
</dbReference>
<evidence type="ECO:0000313" key="1">
    <source>
        <dbReference type="EMBL" id="SHI22000.1"/>
    </source>
</evidence>
<organism evidence="1 2">
    <name type="scientific">Sporobacter termitidis DSM 10068</name>
    <dbReference type="NCBI Taxonomy" id="1123282"/>
    <lineage>
        <taxon>Bacteria</taxon>
        <taxon>Bacillati</taxon>
        <taxon>Bacillota</taxon>
        <taxon>Clostridia</taxon>
        <taxon>Eubacteriales</taxon>
        <taxon>Oscillospiraceae</taxon>
        <taxon>Sporobacter</taxon>
    </lineage>
</organism>
<reference evidence="1 2" key="1">
    <citation type="submission" date="2016-11" db="EMBL/GenBank/DDBJ databases">
        <authorList>
            <person name="Jaros S."/>
            <person name="Januszkiewicz K."/>
            <person name="Wedrychowicz H."/>
        </authorList>
    </citation>
    <scope>NUCLEOTIDE SEQUENCE [LARGE SCALE GENOMIC DNA]</scope>
    <source>
        <strain evidence="1 2">DSM 10068</strain>
    </source>
</reference>